<name>A0A182QY50_9DIPT</name>
<reference evidence="2" key="2">
    <citation type="submission" date="2020-05" db="UniProtKB">
        <authorList>
            <consortium name="EnsemblMetazoa"/>
        </authorList>
    </citation>
    <scope>IDENTIFICATION</scope>
    <source>
        <strain evidence="2">FAR1</strain>
    </source>
</reference>
<evidence type="ECO:0000313" key="3">
    <source>
        <dbReference type="Proteomes" id="UP000075886"/>
    </source>
</evidence>
<organism evidence="2 3">
    <name type="scientific">Anopheles farauti</name>
    <dbReference type="NCBI Taxonomy" id="69004"/>
    <lineage>
        <taxon>Eukaryota</taxon>
        <taxon>Metazoa</taxon>
        <taxon>Ecdysozoa</taxon>
        <taxon>Arthropoda</taxon>
        <taxon>Hexapoda</taxon>
        <taxon>Insecta</taxon>
        <taxon>Pterygota</taxon>
        <taxon>Neoptera</taxon>
        <taxon>Endopterygota</taxon>
        <taxon>Diptera</taxon>
        <taxon>Nematocera</taxon>
        <taxon>Culicoidea</taxon>
        <taxon>Culicidae</taxon>
        <taxon>Anophelinae</taxon>
        <taxon>Anopheles</taxon>
    </lineage>
</organism>
<sequence length="110" mass="12380">MIIAPSEASRGVSGFECRFRGRLNKTCAWRVSIVRYLVNIMATIGKRIVLVLLCLVLGNFVLFHDRERIVMAQYIEDEPSLRGMDLFGESPKGNISSQTGLFEKSTALRN</sequence>
<keyword evidence="1" id="KW-0812">Transmembrane</keyword>
<protein>
    <submittedName>
        <fullName evidence="2">Uncharacterized protein</fullName>
    </submittedName>
</protein>
<dbReference type="EMBL" id="AXCN02000772">
    <property type="status" value="NOT_ANNOTATED_CDS"/>
    <property type="molecule type" value="Genomic_DNA"/>
</dbReference>
<feature type="transmembrane region" description="Helical" evidence="1">
    <location>
        <begin position="44"/>
        <end position="63"/>
    </location>
</feature>
<dbReference type="Proteomes" id="UP000075886">
    <property type="component" value="Unassembled WGS sequence"/>
</dbReference>
<dbReference type="VEuPathDB" id="VectorBase:AFAF019211"/>
<proteinExistence type="predicted"/>
<keyword evidence="1" id="KW-0472">Membrane</keyword>
<keyword evidence="3" id="KW-1185">Reference proteome</keyword>
<evidence type="ECO:0000256" key="1">
    <source>
        <dbReference type="SAM" id="Phobius"/>
    </source>
</evidence>
<accession>A0A182QY50</accession>
<reference evidence="3" key="1">
    <citation type="submission" date="2014-01" db="EMBL/GenBank/DDBJ databases">
        <title>The Genome Sequence of Anopheles farauti FAR1 (V2).</title>
        <authorList>
            <consortium name="The Broad Institute Genomics Platform"/>
            <person name="Neafsey D.E."/>
            <person name="Besansky N."/>
            <person name="Howell P."/>
            <person name="Walton C."/>
            <person name="Young S.K."/>
            <person name="Zeng Q."/>
            <person name="Gargeya S."/>
            <person name="Fitzgerald M."/>
            <person name="Haas B."/>
            <person name="Abouelleil A."/>
            <person name="Allen A.W."/>
            <person name="Alvarado L."/>
            <person name="Arachchi H.M."/>
            <person name="Berlin A.M."/>
            <person name="Chapman S.B."/>
            <person name="Gainer-Dewar J."/>
            <person name="Goldberg J."/>
            <person name="Griggs A."/>
            <person name="Gujja S."/>
            <person name="Hansen M."/>
            <person name="Howarth C."/>
            <person name="Imamovic A."/>
            <person name="Ireland A."/>
            <person name="Larimer J."/>
            <person name="McCowan C."/>
            <person name="Murphy C."/>
            <person name="Pearson M."/>
            <person name="Poon T.W."/>
            <person name="Priest M."/>
            <person name="Roberts A."/>
            <person name="Saif S."/>
            <person name="Shea T."/>
            <person name="Sisk P."/>
            <person name="Sykes S."/>
            <person name="Wortman J."/>
            <person name="Nusbaum C."/>
            <person name="Birren B."/>
        </authorList>
    </citation>
    <scope>NUCLEOTIDE SEQUENCE [LARGE SCALE GENOMIC DNA]</scope>
    <source>
        <strain evidence="3">FAR1</strain>
    </source>
</reference>
<keyword evidence="1" id="KW-1133">Transmembrane helix</keyword>
<dbReference type="EnsemblMetazoa" id="AFAF019211-RA">
    <property type="protein sequence ID" value="AFAF019211-PA"/>
    <property type="gene ID" value="AFAF019211"/>
</dbReference>
<evidence type="ECO:0000313" key="2">
    <source>
        <dbReference type="EnsemblMetazoa" id="AFAF019211-PA"/>
    </source>
</evidence>
<dbReference type="AlphaFoldDB" id="A0A182QY50"/>